<evidence type="ECO:0008006" key="3">
    <source>
        <dbReference type="Google" id="ProtNLM"/>
    </source>
</evidence>
<evidence type="ECO:0000313" key="2">
    <source>
        <dbReference type="Proteomes" id="UP000321408"/>
    </source>
</evidence>
<dbReference type="KEGG" id="psyt:DSAG12_02406"/>
<keyword evidence="2" id="KW-1185">Reference proteome</keyword>
<dbReference type="GeneID" id="41330393"/>
<protein>
    <recommendedName>
        <fullName evidence="3">Sugar-specific transcriptional regulator TrmB</fullName>
    </recommendedName>
</protein>
<dbReference type="RefSeq" id="WP_147663449.1">
    <property type="nucleotide sequence ID" value="NZ_CP042905.2"/>
</dbReference>
<dbReference type="Proteomes" id="UP000321408">
    <property type="component" value="Chromosome"/>
</dbReference>
<evidence type="ECO:0000313" key="1">
    <source>
        <dbReference type="EMBL" id="QEE16576.1"/>
    </source>
</evidence>
<name>A0A5B9DCY2_9ARCH</name>
<organism evidence="1 2">
    <name type="scientific">Promethearchaeum syntrophicum</name>
    <dbReference type="NCBI Taxonomy" id="2594042"/>
    <lineage>
        <taxon>Archaea</taxon>
        <taxon>Promethearchaeati</taxon>
        <taxon>Promethearchaeota</taxon>
        <taxon>Promethearchaeia</taxon>
        <taxon>Promethearchaeales</taxon>
        <taxon>Promethearchaeaceae</taxon>
        <taxon>Promethearchaeum</taxon>
    </lineage>
</organism>
<gene>
    <name evidence="1" type="ORF">DSAG12_02406</name>
</gene>
<reference evidence="1 2" key="1">
    <citation type="journal article" date="2020" name="Nature">
        <title>Isolation of an archaeon at the prokaryote-eukaryote interface.</title>
        <authorList>
            <person name="Imachi H."/>
            <person name="Nobu M.K."/>
            <person name="Nakahara N."/>
            <person name="Morono Y."/>
            <person name="Ogawara M."/>
            <person name="Takaki Y."/>
            <person name="Takano Y."/>
            <person name="Uematsu K."/>
            <person name="Ikuta T."/>
            <person name="Ito M."/>
            <person name="Matsui Y."/>
            <person name="Miyazaki M."/>
            <person name="Murata K."/>
            <person name="Saito Y."/>
            <person name="Sakai S."/>
            <person name="Song C."/>
            <person name="Tasumi E."/>
            <person name="Yamanaka Y."/>
            <person name="Yamaguchi T."/>
            <person name="Kamagata Y."/>
            <person name="Tamaki H."/>
            <person name="Takai K."/>
        </authorList>
    </citation>
    <scope>NUCLEOTIDE SEQUENCE [LARGE SCALE GENOMIC DNA]</scope>
    <source>
        <strain evidence="1 2">MK-D1</strain>
    </source>
</reference>
<sequence length="326" mass="38570">MEKNSFSSLIEIFSSIEVKEKGVEIVYDYLLKNQSIDNPKELANNLDLSIKRIYKIFSLLKQLGLIQVYDRPMKITINEPISAWEKLLSEKITSIRSEGDLKIDKCEKSFVDMKSAYKITREENSLPPVEYINILDNDDAFEFLKNDIIGNSKELSLTRGIKYDIKTFEKIFEMLKDPKNMKEKGYSNVMLLVKTILKKMPSIKYRILVSKERAQEILQFKKMFSFYSTKFEEFKINFQNIWEIRIYEGSCGDFIILDSNELIQFSIDPSKKLLGIFISRSHEITDIFFKKFEEMYSQALKLEDFFKQIKFDRTPTIFDKFIFSFF</sequence>
<accession>A0A5B9DCY2</accession>
<reference evidence="1 2" key="2">
    <citation type="journal article" date="2024" name="Int. J. Syst. Evol. Microbiol.">
        <title>Promethearchaeum syntrophicum gen. nov., sp. nov., an anaerobic, obligately syntrophic archaeon, the first isolate of the lineage 'Asgard' archaea, and proposal of the new archaeal phylum Promethearchaeota phyl. nov. and kingdom Promethearchaeati regn. nov.</title>
        <authorList>
            <person name="Imachi H."/>
            <person name="Nobu M.K."/>
            <person name="Kato S."/>
            <person name="Takaki Y."/>
            <person name="Miyazaki M."/>
            <person name="Miyata M."/>
            <person name="Ogawara M."/>
            <person name="Saito Y."/>
            <person name="Sakai S."/>
            <person name="Tahara Y.O."/>
            <person name="Takano Y."/>
            <person name="Tasumi E."/>
            <person name="Uematsu K."/>
            <person name="Yoshimura T."/>
            <person name="Itoh T."/>
            <person name="Ohkuma M."/>
            <person name="Takai K."/>
        </authorList>
    </citation>
    <scope>NUCLEOTIDE SEQUENCE [LARGE SCALE GENOMIC DNA]</scope>
    <source>
        <strain evidence="1 2">MK-D1</strain>
    </source>
</reference>
<dbReference type="EMBL" id="CP042905">
    <property type="protein sequence ID" value="QEE16576.1"/>
    <property type="molecule type" value="Genomic_DNA"/>
</dbReference>
<proteinExistence type="predicted"/>
<dbReference type="AlphaFoldDB" id="A0A5B9DCY2"/>